<dbReference type="Proteomes" id="UP000807504">
    <property type="component" value="Unassembled WGS sequence"/>
</dbReference>
<keyword evidence="3" id="KW-1185">Reference proteome</keyword>
<feature type="compositionally biased region" description="Basic and acidic residues" evidence="1">
    <location>
        <begin position="122"/>
        <end position="138"/>
    </location>
</feature>
<evidence type="ECO:0000313" key="3">
    <source>
        <dbReference type="Proteomes" id="UP000807504"/>
    </source>
</evidence>
<evidence type="ECO:0000256" key="1">
    <source>
        <dbReference type="SAM" id="MobiDB-lite"/>
    </source>
</evidence>
<dbReference type="AlphaFoldDB" id="A0A8T0EYS3"/>
<proteinExistence type="predicted"/>
<name>A0A8T0EYS3_ARGBR</name>
<feature type="region of interest" description="Disordered" evidence="1">
    <location>
        <begin position="115"/>
        <end position="146"/>
    </location>
</feature>
<protein>
    <submittedName>
        <fullName evidence="2">Uncharacterized protein</fullName>
    </submittedName>
</protein>
<sequence>MCITKPAQLSRSRNWKRHAPCNPMMWLASLKYSTRPGSITRTPAIWNEPASSIFHCYVPPRHRTYTIHSRWPPAGRSPYITRSGAERAGLPPCPLEYEVTAIESVIHEYEPTFRARGWPPQADEKTGNPARIAEEKPGRGTPLWPEPTRRITAWRAVVGIHATPGGRGA</sequence>
<dbReference type="EMBL" id="JABXBU010001863">
    <property type="protein sequence ID" value="KAF8782834.1"/>
    <property type="molecule type" value="Genomic_DNA"/>
</dbReference>
<organism evidence="2 3">
    <name type="scientific">Argiope bruennichi</name>
    <name type="common">Wasp spider</name>
    <name type="synonym">Aranea bruennichi</name>
    <dbReference type="NCBI Taxonomy" id="94029"/>
    <lineage>
        <taxon>Eukaryota</taxon>
        <taxon>Metazoa</taxon>
        <taxon>Ecdysozoa</taxon>
        <taxon>Arthropoda</taxon>
        <taxon>Chelicerata</taxon>
        <taxon>Arachnida</taxon>
        <taxon>Araneae</taxon>
        <taxon>Araneomorphae</taxon>
        <taxon>Entelegynae</taxon>
        <taxon>Araneoidea</taxon>
        <taxon>Araneidae</taxon>
        <taxon>Argiope</taxon>
    </lineage>
</organism>
<gene>
    <name evidence="2" type="ORF">HNY73_013070</name>
</gene>
<comment type="caution">
    <text evidence="2">The sequence shown here is derived from an EMBL/GenBank/DDBJ whole genome shotgun (WGS) entry which is preliminary data.</text>
</comment>
<evidence type="ECO:0000313" key="2">
    <source>
        <dbReference type="EMBL" id="KAF8782834.1"/>
    </source>
</evidence>
<reference evidence="2" key="1">
    <citation type="journal article" date="2020" name="bioRxiv">
        <title>Chromosome-level reference genome of the European wasp spider Argiope bruennichi: a resource for studies on range expansion and evolutionary adaptation.</title>
        <authorList>
            <person name="Sheffer M.M."/>
            <person name="Hoppe A."/>
            <person name="Krehenwinkel H."/>
            <person name="Uhl G."/>
            <person name="Kuss A.W."/>
            <person name="Jensen L."/>
            <person name="Jensen C."/>
            <person name="Gillespie R.G."/>
            <person name="Hoff K.J."/>
            <person name="Prost S."/>
        </authorList>
    </citation>
    <scope>NUCLEOTIDE SEQUENCE</scope>
</reference>
<accession>A0A8T0EYS3</accession>
<reference evidence="2" key="2">
    <citation type="submission" date="2020-06" db="EMBL/GenBank/DDBJ databases">
        <authorList>
            <person name="Sheffer M."/>
        </authorList>
    </citation>
    <scope>NUCLEOTIDE SEQUENCE</scope>
</reference>